<keyword evidence="1" id="KW-0862">Zinc</keyword>
<evidence type="ECO:0000313" key="4">
    <source>
        <dbReference type="Proteomes" id="UP000266841"/>
    </source>
</evidence>
<comment type="caution">
    <text evidence="3">The sequence shown here is derived from an EMBL/GenBank/DDBJ whole genome shotgun (WGS) entry which is preliminary data.</text>
</comment>
<dbReference type="InterPro" id="IPR025714">
    <property type="entry name" value="Methyltranfer_dom"/>
</dbReference>
<dbReference type="GO" id="GO:0003676">
    <property type="term" value="F:nucleic acid binding"/>
    <property type="evidence" value="ECO:0007669"/>
    <property type="project" value="InterPro"/>
</dbReference>
<dbReference type="SUPFAM" id="SSF53335">
    <property type="entry name" value="S-adenosyl-L-methionine-dependent methyltransferases"/>
    <property type="match status" value="1"/>
</dbReference>
<dbReference type="GO" id="GO:0008270">
    <property type="term" value="F:zinc ion binding"/>
    <property type="evidence" value="ECO:0007669"/>
    <property type="project" value="UniProtKB-KW"/>
</dbReference>
<dbReference type="OMA" id="CLAPCCM"/>
<evidence type="ECO:0000259" key="2">
    <source>
        <dbReference type="PROSITE" id="PS50158"/>
    </source>
</evidence>
<keyword evidence="4" id="KW-1185">Reference proteome</keyword>
<evidence type="ECO:0000313" key="3">
    <source>
        <dbReference type="EMBL" id="EJK73128.1"/>
    </source>
</evidence>
<dbReference type="Gene3D" id="3.40.50.150">
    <property type="entry name" value="Vaccinia Virus protein VP39"/>
    <property type="match status" value="1"/>
</dbReference>
<keyword evidence="1" id="KW-0479">Metal-binding</keyword>
<dbReference type="InterPro" id="IPR029063">
    <property type="entry name" value="SAM-dependent_MTases_sf"/>
</dbReference>
<dbReference type="AlphaFoldDB" id="K0T395"/>
<accession>K0T395</accession>
<dbReference type="PROSITE" id="PS50158">
    <property type="entry name" value="ZF_CCHC"/>
    <property type="match status" value="1"/>
</dbReference>
<dbReference type="OrthoDB" id="206598at2759"/>
<protein>
    <recommendedName>
        <fullName evidence="2">CCHC-type domain-containing protein</fullName>
    </recommendedName>
</protein>
<organism evidence="3 4">
    <name type="scientific">Thalassiosira oceanica</name>
    <name type="common">Marine diatom</name>
    <dbReference type="NCBI Taxonomy" id="159749"/>
    <lineage>
        <taxon>Eukaryota</taxon>
        <taxon>Sar</taxon>
        <taxon>Stramenopiles</taxon>
        <taxon>Ochrophyta</taxon>
        <taxon>Bacillariophyta</taxon>
        <taxon>Coscinodiscophyceae</taxon>
        <taxon>Thalassiosirophycidae</taxon>
        <taxon>Thalassiosirales</taxon>
        <taxon>Thalassiosiraceae</taxon>
        <taxon>Thalassiosira</taxon>
    </lineage>
</organism>
<dbReference type="eggNOG" id="ENOG502T3BR">
    <property type="taxonomic scope" value="Eukaryota"/>
</dbReference>
<proteinExistence type="predicted"/>
<dbReference type="Proteomes" id="UP000266841">
    <property type="component" value="Unassembled WGS sequence"/>
</dbReference>
<dbReference type="Pfam" id="PF13679">
    <property type="entry name" value="Methyltransf_32"/>
    <property type="match status" value="1"/>
</dbReference>
<feature type="domain" description="CCHC-type" evidence="2">
    <location>
        <begin position="319"/>
        <end position="334"/>
    </location>
</feature>
<name>K0T395_THAOC</name>
<dbReference type="InterPro" id="IPR001878">
    <property type="entry name" value="Znf_CCHC"/>
</dbReference>
<evidence type="ECO:0000256" key="1">
    <source>
        <dbReference type="PROSITE-ProRule" id="PRU00047"/>
    </source>
</evidence>
<sequence>MINDGVLADGNAGEKMKGGCLGDGSNWRVWAVIDELETNGLSASTPDEEFTTITSRVVCVLKQWANEFAGLQTWQSLLNKNALLHEVEESIVALHLFQTWLDKRNSKSPVTLVDVCCGKGITSLLASFLFRRELYQVVALDKNASINWHHIKAANMIAANGRPRIMIWGDTNLHEIDALVERLGAIGTTLAFIGIHLCKNLSPAAVGLANNLLGVCDFLLLAPCCLPRQARNYAKFKYGPVEGQRFASFVIPVRIHESEEDRKLRLEANARRANAKRRFANMPCILCDEIHPIKKCSLLPCDESERFEIFRRAEDLSPCWRCGELGHKKEQCQKGQDSAKPRLVLPPTVEMDVATIEKEKSLFEGYCNLLAKSIQLTDVKVIDVGMVNSAASLNNSANHDNWNAERKSIYIVAVASD</sequence>
<gene>
    <name evidence="3" type="ORF">THAOC_05267</name>
</gene>
<dbReference type="EMBL" id="AGNL01004804">
    <property type="protein sequence ID" value="EJK73128.1"/>
    <property type="molecule type" value="Genomic_DNA"/>
</dbReference>
<keyword evidence="1" id="KW-0863">Zinc-finger</keyword>
<reference evidence="3 4" key="1">
    <citation type="journal article" date="2012" name="Genome Biol.">
        <title>Genome and low-iron response of an oceanic diatom adapted to chronic iron limitation.</title>
        <authorList>
            <person name="Lommer M."/>
            <person name="Specht M."/>
            <person name="Roy A.S."/>
            <person name="Kraemer L."/>
            <person name="Andreson R."/>
            <person name="Gutowska M.A."/>
            <person name="Wolf J."/>
            <person name="Bergner S.V."/>
            <person name="Schilhabel M.B."/>
            <person name="Klostermeier U.C."/>
            <person name="Beiko R.G."/>
            <person name="Rosenstiel P."/>
            <person name="Hippler M."/>
            <person name="Laroche J."/>
        </authorList>
    </citation>
    <scope>NUCLEOTIDE SEQUENCE [LARGE SCALE GENOMIC DNA]</scope>
    <source>
        <strain evidence="3 4">CCMP1005</strain>
    </source>
</reference>